<organism evidence="6 10">
    <name type="scientific">Phytophthora infestans</name>
    <name type="common">Potato late blight agent</name>
    <name type="synonym">Botrytis infestans</name>
    <dbReference type="NCBI Taxonomy" id="4787"/>
    <lineage>
        <taxon>Eukaryota</taxon>
        <taxon>Sar</taxon>
        <taxon>Stramenopiles</taxon>
        <taxon>Oomycota</taxon>
        <taxon>Peronosporomycetes</taxon>
        <taxon>Peronosporales</taxon>
        <taxon>Peronosporaceae</taxon>
        <taxon>Phytophthora</taxon>
    </lineage>
</organism>
<dbReference type="EMBL" id="JAACNO010000148">
    <property type="protein sequence ID" value="KAF4149592.1"/>
    <property type="molecule type" value="Genomic_DNA"/>
</dbReference>
<evidence type="ECO:0000313" key="8">
    <source>
        <dbReference type="EMBL" id="KAF4149592.1"/>
    </source>
</evidence>
<evidence type="ECO:0000256" key="3">
    <source>
        <dbReference type="ARBA" id="ARBA00022525"/>
    </source>
</evidence>
<feature type="signal peptide" evidence="5">
    <location>
        <begin position="1"/>
        <end position="26"/>
    </location>
</feature>
<dbReference type="EMBL" id="WSZM01000343">
    <property type="protein sequence ID" value="KAF4034809.1"/>
    <property type="molecule type" value="Genomic_DNA"/>
</dbReference>
<evidence type="ECO:0000256" key="4">
    <source>
        <dbReference type="ARBA" id="ARBA00022729"/>
    </source>
</evidence>
<evidence type="ECO:0000313" key="9">
    <source>
        <dbReference type="EMBL" id="KAF4149631.1"/>
    </source>
</evidence>
<dbReference type="Pfam" id="PF16810">
    <property type="entry name" value="RXLR"/>
    <property type="match status" value="1"/>
</dbReference>
<evidence type="ECO:0000256" key="1">
    <source>
        <dbReference type="ARBA" id="ARBA00004613"/>
    </source>
</evidence>
<proteinExistence type="inferred from homology"/>
<keyword evidence="3 5" id="KW-0964">Secreted</keyword>
<accession>A0A833SLE8</accession>
<feature type="chain" id="PRO_5033106152" description="RxLR effector protein" evidence="5">
    <location>
        <begin position="27"/>
        <end position="142"/>
    </location>
</feature>
<evidence type="ECO:0000256" key="5">
    <source>
        <dbReference type="RuleBase" id="RU367124"/>
    </source>
</evidence>
<evidence type="ECO:0000313" key="10">
    <source>
        <dbReference type="Proteomes" id="UP000602510"/>
    </source>
</evidence>
<dbReference type="Proteomes" id="UP000704712">
    <property type="component" value="Unassembled WGS sequence"/>
</dbReference>
<sequence length="142" mass="16221">MRLSCVYLVVATVTTIIASANAAAEASEPMPNIAKYASPEVSVHLGAEREKRLLRFDSNDYRDDDDEEERANAANLFNVDKLTVYVNKAQKRTANNVSGSLLNYFKRLEAYGYSPVKLGNIIPDEEYDNLRMLYRSWYYHNK</sequence>
<reference evidence="6" key="1">
    <citation type="submission" date="2020-04" db="EMBL/GenBank/DDBJ databases">
        <title>Hybrid Assembly of Korean Phytophthora infestans isolates.</title>
        <authorList>
            <person name="Prokchorchik M."/>
            <person name="Lee Y."/>
            <person name="Seo J."/>
            <person name="Cho J.-H."/>
            <person name="Park Y.-E."/>
            <person name="Jang D.-C."/>
            <person name="Im J.-S."/>
            <person name="Choi J.-G."/>
            <person name="Park H.-J."/>
            <person name="Lee G.-B."/>
            <person name="Lee Y.-G."/>
            <person name="Hong S.-Y."/>
            <person name="Cho K."/>
            <person name="Sohn K.H."/>
        </authorList>
    </citation>
    <scope>NUCLEOTIDE SEQUENCE</scope>
    <source>
        <strain evidence="6">KR_1_A1</strain>
        <strain evidence="7">KR_2_A2</strain>
    </source>
</reference>
<dbReference type="GO" id="GO:0005576">
    <property type="term" value="C:extracellular region"/>
    <property type="evidence" value="ECO:0007669"/>
    <property type="project" value="UniProtKB-SubCell"/>
</dbReference>
<comment type="subcellular location">
    <subcellularLocation>
        <location evidence="1 5">Secreted</location>
    </subcellularLocation>
</comment>
<gene>
    <name evidence="6" type="ORF">GN244_ATG13170</name>
    <name evidence="8" type="ORF">GN958_ATG01176</name>
    <name evidence="9" type="ORF">GN958_ATG01215</name>
    <name evidence="7" type="ORF">GN958_ATG11933</name>
</gene>
<name>A0A833SLE8_PHYIN</name>
<protein>
    <recommendedName>
        <fullName evidence="5">RxLR effector protein</fullName>
    </recommendedName>
</protein>
<comment type="caution">
    <text evidence="6">The sequence shown here is derived from an EMBL/GenBank/DDBJ whole genome shotgun (WGS) entry which is preliminary data.</text>
</comment>
<dbReference type="EMBL" id="JAACNO010001608">
    <property type="protein sequence ID" value="KAF4138976.1"/>
    <property type="molecule type" value="Genomic_DNA"/>
</dbReference>
<dbReference type="Proteomes" id="UP000602510">
    <property type="component" value="Unassembled WGS sequence"/>
</dbReference>
<evidence type="ECO:0000313" key="6">
    <source>
        <dbReference type="EMBL" id="KAF4034809.1"/>
    </source>
</evidence>
<comment type="domain">
    <text evidence="5">The RxLR-dEER motif acts to carry the protein into the host cell cytoplasm through binding to cell surface phosphatidylinositol-3-phosphate.</text>
</comment>
<keyword evidence="4 5" id="KW-0732">Signal</keyword>
<evidence type="ECO:0000313" key="7">
    <source>
        <dbReference type="EMBL" id="KAF4138976.1"/>
    </source>
</evidence>
<evidence type="ECO:0000256" key="2">
    <source>
        <dbReference type="ARBA" id="ARBA00010400"/>
    </source>
</evidence>
<comment type="function">
    <text evidence="5">Effector that suppresses plant defense responses during pathogen infection.</text>
</comment>
<comment type="similarity">
    <text evidence="2 5">Belongs to the RxLR effector family.</text>
</comment>
<dbReference type="AlphaFoldDB" id="A0A833SLE8"/>
<keyword evidence="10" id="KW-1185">Reference proteome</keyword>
<dbReference type="EMBL" id="JAACNO010000148">
    <property type="protein sequence ID" value="KAF4149631.1"/>
    <property type="molecule type" value="Genomic_DNA"/>
</dbReference>
<dbReference type="InterPro" id="IPR031825">
    <property type="entry name" value="RXLR"/>
</dbReference>